<keyword evidence="2 7" id="KW-0812">Transmembrane</keyword>
<dbReference type="PANTHER" id="PTHR30518:SF2">
    <property type="entry name" value="ENDOLYTIC MUREIN TRANSGLYCOSYLASE"/>
    <property type="match status" value="1"/>
</dbReference>
<gene>
    <name evidence="7" type="primary">mltG</name>
    <name evidence="8" type="ORF">A3E44_03150</name>
</gene>
<dbReference type="PANTHER" id="PTHR30518">
    <property type="entry name" value="ENDOLYTIC MUREIN TRANSGLYCOSYLASE"/>
    <property type="match status" value="1"/>
</dbReference>
<name>A0A1F8AU43_9BACT</name>
<keyword evidence="6 7" id="KW-0961">Cell wall biogenesis/degradation</keyword>
<dbReference type="EC" id="4.2.2.29" evidence="7"/>
<evidence type="ECO:0000313" key="9">
    <source>
        <dbReference type="Proteomes" id="UP000178603"/>
    </source>
</evidence>
<evidence type="ECO:0000256" key="7">
    <source>
        <dbReference type="HAMAP-Rule" id="MF_02065"/>
    </source>
</evidence>
<keyword evidence="5 7" id="KW-0456">Lyase</keyword>
<keyword evidence="4 7" id="KW-0472">Membrane</keyword>
<protein>
    <recommendedName>
        <fullName evidence="7">Endolytic murein transglycosylase</fullName>
        <ecNumber evidence="7">4.2.2.29</ecNumber>
    </recommendedName>
    <alternativeName>
        <fullName evidence="7">Peptidoglycan lytic transglycosylase</fullName>
    </alternativeName>
    <alternativeName>
        <fullName evidence="7">Peptidoglycan polymerization terminase</fullName>
    </alternativeName>
</protein>
<dbReference type="GO" id="GO:0009252">
    <property type="term" value="P:peptidoglycan biosynthetic process"/>
    <property type="evidence" value="ECO:0007669"/>
    <property type="project" value="UniProtKB-UniRule"/>
</dbReference>
<reference evidence="8 9" key="1">
    <citation type="journal article" date="2016" name="Nat. Commun.">
        <title>Thousands of microbial genomes shed light on interconnected biogeochemical processes in an aquifer system.</title>
        <authorList>
            <person name="Anantharaman K."/>
            <person name="Brown C.T."/>
            <person name="Hug L.A."/>
            <person name="Sharon I."/>
            <person name="Castelle C.J."/>
            <person name="Probst A.J."/>
            <person name="Thomas B.C."/>
            <person name="Singh A."/>
            <person name="Wilkins M.J."/>
            <person name="Karaoz U."/>
            <person name="Brodie E.L."/>
            <person name="Williams K.H."/>
            <person name="Hubbard S.S."/>
            <person name="Banfield J.F."/>
        </authorList>
    </citation>
    <scope>NUCLEOTIDE SEQUENCE [LARGE SCALE GENOMIC DNA]</scope>
</reference>
<comment type="catalytic activity">
    <reaction evidence="7">
        <text>a peptidoglycan chain = a peptidoglycan chain with N-acetyl-1,6-anhydromuramyl-[peptide] at the reducing end + a peptidoglycan chain with N-acetylglucosamine at the non-reducing end.</text>
        <dbReference type="EC" id="4.2.2.29"/>
    </reaction>
</comment>
<evidence type="ECO:0000256" key="5">
    <source>
        <dbReference type="ARBA" id="ARBA00023239"/>
    </source>
</evidence>
<dbReference type="InterPro" id="IPR003770">
    <property type="entry name" value="MLTG-like"/>
</dbReference>
<dbReference type="AlphaFoldDB" id="A0A1F8AU43"/>
<evidence type="ECO:0000256" key="1">
    <source>
        <dbReference type="ARBA" id="ARBA00022475"/>
    </source>
</evidence>
<dbReference type="Proteomes" id="UP000178603">
    <property type="component" value="Unassembled WGS sequence"/>
</dbReference>
<comment type="caution">
    <text evidence="8">The sequence shown here is derived from an EMBL/GenBank/DDBJ whole genome shotgun (WGS) entry which is preliminary data.</text>
</comment>
<evidence type="ECO:0000256" key="2">
    <source>
        <dbReference type="ARBA" id="ARBA00022692"/>
    </source>
</evidence>
<dbReference type="Gene3D" id="3.30.1490.480">
    <property type="entry name" value="Endolytic murein transglycosylase"/>
    <property type="match status" value="1"/>
</dbReference>
<comment type="function">
    <text evidence="7">Functions as a peptidoglycan terminase that cleaves nascent peptidoglycan strands endolytically to terminate their elongation.</text>
</comment>
<dbReference type="HAMAP" id="MF_02065">
    <property type="entry name" value="MltG"/>
    <property type="match status" value="1"/>
</dbReference>
<sequence length="317" mass="35075">MKKSFLVFVVLLLFAVSTAISVVVWWNSAMKAPSSDSSKTRFLITKGMSAGEIAKKLEGEGLIKSELAFRIYVQINDLSKNIPAGEYDISKNLDLKGVISALLGGPSEVWVTIPEGLRREEIAKKLVLALGLTLDEAKLFEGEFLRYSAGLEGYLFPDTYLFPKDVAAEKVVARLNEVFGTRAGEISSNQVILASLIERETKGNQEKPVVAGIILKRLSADWPLQIDATVQYAVGSVDDWWPILTREDLEINSPYNSYKNQGFPPTPIANPGLASINAAKKPEESDYWFYLHDSSGQIHYAATLEEHNENISKYLGK</sequence>
<dbReference type="NCBIfam" id="TIGR00247">
    <property type="entry name" value="endolytic transglycosylase MltG"/>
    <property type="match status" value="1"/>
</dbReference>
<evidence type="ECO:0000256" key="3">
    <source>
        <dbReference type="ARBA" id="ARBA00022989"/>
    </source>
</evidence>
<keyword evidence="3 7" id="KW-1133">Transmembrane helix</keyword>
<comment type="similarity">
    <text evidence="7">Belongs to the transglycosylase MltG family.</text>
</comment>
<dbReference type="GO" id="GO:0005886">
    <property type="term" value="C:plasma membrane"/>
    <property type="evidence" value="ECO:0007669"/>
    <property type="project" value="UniProtKB-UniRule"/>
</dbReference>
<evidence type="ECO:0000313" key="8">
    <source>
        <dbReference type="EMBL" id="OGM55257.1"/>
    </source>
</evidence>
<organism evidence="8 9">
    <name type="scientific">Candidatus Woesebacteria bacterium RIFCSPHIGHO2_12_FULL_41_24</name>
    <dbReference type="NCBI Taxonomy" id="1802510"/>
    <lineage>
        <taxon>Bacteria</taxon>
        <taxon>Candidatus Woeseibacteriota</taxon>
    </lineage>
</organism>
<evidence type="ECO:0000256" key="6">
    <source>
        <dbReference type="ARBA" id="ARBA00023316"/>
    </source>
</evidence>
<proteinExistence type="inferred from homology"/>
<dbReference type="GO" id="GO:0008932">
    <property type="term" value="F:lytic endotransglycosylase activity"/>
    <property type="evidence" value="ECO:0007669"/>
    <property type="project" value="UniProtKB-UniRule"/>
</dbReference>
<dbReference type="Pfam" id="PF02618">
    <property type="entry name" value="YceG"/>
    <property type="match status" value="1"/>
</dbReference>
<keyword evidence="1 7" id="KW-1003">Cell membrane</keyword>
<feature type="site" description="Important for catalytic activity" evidence="7">
    <location>
        <position position="200"/>
    </location>
</feature>
<dbReference type="EMBL" id="MGGW01000004">
    <property type="protein sequence ID" value="OGM55257.1"/>
    <property type="molecule type" value="Genomic_DNA"/>
</dbReference>
<evidence type="ECO:0000256" key="4">
    <source>
        <dbReference type="ARBA" id="ARBA00023136"/>
    </source>
</evidence>
<dbReference type="GO" id="GO:0071555">
    <property type="term" value="P:cell wall organization"/>
    <property type="evidence" value="ECO:0007669"/>
    <property type="project" value="UniProtKB-KW"/>
</dbReference>
<accession>A0A1F8AU43</accession>